<keyword evidence="1 2" id="KW-0238">DNA-binding</keyword>
<accession>A0ABT1W5Y3</accession>
<evidence type="ECO:0000256" key="1">
    <source>
        <dbReference type="ARBA" id="ARBA00023125"/>
    </source>
</evidence>
<feature type="DNA-binding region" description="H-T-H motif" evidence="2">
    <location>
        <begin position="10"/>
        <end position="29"/>
    </location>
</feature>
<evidence type="ECO:0000259" key="3">
    <source>
        <dbReference type="PROSITE" id="PS50977"/>
    </source>
</evidence>
<dbReference type="InterPro" id="IPR001647">
    <property type="entry name" value="HTH_TetR"/>
</dbReference>
<name>A0ABT1W5Y3_9PROT</name>
<dbReference type="Proteomes" id="UP001524587">
    <property type="component" value="Unassembled WGS sequence"/>
</dbReference>
<protein>
    <submittedName>
        <fullName evidence="4">TetR/AcrR family transcriptional regulator</fullName>
    </submittedName>
</protein>
<reference evidence="4 5" key="1">
    <citation type="submission" date="2022-06" db="EMBL/GenBank/DDBJ databases">
        <title>Endosaccharibacter gen. nov., sp. nov., endophytic bacteria isolated from sugarcane.</title>
        <authorList>
            <person name="Pitiwittayakul N."/>
            <person name="Yukphan P."/>
            <person name="Charoenyingcharoen P."/>
            <person name="Tanasupawat S."/>
        </authorList>
    </citation>
    <scope>NUCLEOTIDE SEQUENCE [LARGE SCALE GENOMIC DNA]</scope>
    <source>
        <strain evidence="4 5">KSS8</strain>
    </source>
</reference>
<evidence type="ECO:0000256" key="2">
    <source>
        <dbReference type="PROSITE-ProRule" id="PRU00335"/>
    </source>
</evidence>
<dbReference type="Pfam" id="PF00440">
    <property type="entry name" value="TetR_N"/>
    <property type="match status" value="1"/>
</dbReference>
<dbReference type="PANTHER" id="PTHR30055:SF222">
    <property type="entry name" value="REGULATORY PROTEIN"/>
    <property type="match status" value="1"/>
</dbReference>
<proteinExistence type="predicted"/>
<dbReference type="InterPro" id="IPR050109">
    <property type="entry name" value="HTH-type_TetR-like_transc_reg"/>
</dbReference>
<dbReference type="InterPro" id="IPR009057">
    <property type="entry name" value="Homeodomain-like_sf"/>
</dbReference>
<dbReference type="EMBL" id="JAMSKV010000002">
    <property type="protein sequence ID" value="MCQ8277682.1"/>
    <property type="molecule type" value="Genomic_DNA"/>
</dbReference>
<organism evidence="4 5">
    <name type="scientific">Endosaccharibacter trunci</name>
    <dbReference type="NCBI Taxonomy" id="2812733"/>
    <lineage>
        <taxon>Bacteria</taxon>
        <taxon>Pseudomonadati</taxon>
        <taxon>Pseudomonadota</taxon>
        <taxon>Alphaproteobacteria</taxon>
        <taxon>Acetobacterales</taxon>
        <taxon>Acetobacteraceae</taxon>
        <taxon>Endosaccharibacter</taxon>
    </lineage>
</organism>
<dbReference type="PANTHER" id="PTHR30055">
    <property type="entry name" value="HTH-TYPE TRANSCRIPTIONAL REGULATOR RUTR"/>
    <property type="match status" value="1"/>
</dbReference>
<gene>
    <name evidence="4" type="ORF">NFI95_04375</name>
</gene>
<comment type="caution">
    <text evidence="4">The sequence shown here is derived from an EMBL/GenBank/DDBJ whole genome shotgun (WGS) entry which is preliminary data.</text>
</comment>
<dbReference type="SUPFAM" id="SSF46689">
    <property type="entry name" value="Homeodomain-like"/>
    <property type="match status" value="1"/>
</dbReference>
<keyword evidence="5" id="KW-1185">Reference proteome</keyword>
<dbReference type="PROSITE" id="PS50977">
    <property type="entry name" value="HTH_TETR_2"/>
    <property type="match status" value="1"/>
</dbReference>
<sequence>MIAAQGLGAATATIAKEAGVSNGSLFTYFENKAELMNQLYIELKTEMAVVGLEGLPRDSDIRSQFLHTWRNWARWATACPEKRRALAHLGVADDVTPESRKIGQQAMLGVATLLDRSRKNGALRNAPLGFVAALMSALADTTMDYMIADPANAETHCITGFDGLWRMLN</sequence>
<feature type="domain" description="HTH tetR-type" evidence="3">
    <location>
        <begin position="1"/>
        <end position="47"/>
    </location>
</feature>
<dbReference type="Gene3D" id="1.10.357.10">
    <property type="entry name" value="Tetracycline Repressor, domain 2"/>
    <property type="match status" value="1"/>
</dbReference>
<evidence type="ECO:0000313" key="5">
    <source>
        <dbReference type="Proteomes" id="UP001524587"/>
    </source>
</evidence>
<evidence type="ECO:0000313" key="4">
    <source>
        <dbReference type="EMBL" id="MCQ8277682.1"/>
    </source>
</evidence>